<dbReference type="PANTHER" id="PTHR11426">
    <property type="entry name" value="HISTONE H3"/>
    <property type="match status" value="1"/>
</dbReference>
<accession>A0A8H4QSN8</accession>
<comment type="caution">
    <text evidence="7">The sequence shown here is derived from an EMBL/GenBank/DDBJ whole genome shotgun (WGS) entry which is preliminary data.</text>
</comment>
<dbReference type="GO" id="GO:0000786">
    <property type="term" value="C:nucleosome"/>
    <property type="evidence" value="ECO:0007669"/>
    <property type="project" value="UniProtKB-KW"/>
</dbReference>
<protein>
    <recommendedName>
        <fullName evidence="6">Core Histone H2A/H2B/H3 domain-containing protein</fullName>
    </recommendedName>
</protein>
<evidence type="ECO:0000256" key="2">
    <source>
        <dbReference type="ARBA" id="ARBA00010343"/>
    </source>
</evidence>
<dbReference type="InterPro" id="IPR009072">
    <property type="entry name" value="Histone-fold"/>
</dbReference>
<dbReference type="Proteomes" id="UP000521872">
    <property type="component" value="Unassembled WGS sequence"/>
</dbReference>
<dbReference type="SMART" id="SM00428">
    <property type="entry name" value="H3"/>
    <property type="match status" value="1"/>
</dbReference>
<feature type="domain" description="Core Histone H2A/H2B/H3" evidence="6">
    <location>
        <begin position="86"/>
        <end position="135"/>
    </location>
</feature>
<dbReference type="EMBL" id="JAACJL010000032">
    <property type="protein sequence ID" value="KAF4616143.1"/>
    <property type="molecule type" value="Genomic_DNA"/>
</dbReference>
<keyword evidence="4" id="KW-0238">DNA-binding</keyword>
<dbReference type="AlphaFoldDB" id="A0A8H4QSN8"/>
<evidence type="ECO:0000256" key="3">
    <source>
        <dbReference type="ARBA" id="ARBA00022454"/>
    </source>
</evidence>
<dbReference type="Pfam" id="PF00125">
    <property type="entry name" value="Histone"/>
    <property type="match status" value="1"/>
</dbReference>
<dbReference type="Gene3D" id="1.10.20.10">
    <property type="entry name" value="Histone, subunit A"/>
    <property type="match status" value="1"/>
</dbReference>
<keyword evidence="3" id="KW-0158">Chromosome</keyword>
<dbReference type="GO" id="GO:0030527">
    <property type="term" value="F:structural constituent of chromatin"/>
    <property type="evidence" value="ECO:0007669"/>
    <property type="project" value="InterPro"/>
</dbReference>
<feature type="region of interest" description="Disordered" evidence="5">
    <location>
        <begin position="1"/>
        <end position="33"/>
    </location>
</feature>
<dbReference type="GO" id="GO:0046982">
    <property type="term" value="F:protein heterodimerization activity"/>
    <property type="evidence" value="ECO:0007669"/>
    <property type="project" value="InterPro"/>
</dbReference>
<organism evidence="7 8">
    <name type="scientific">Agrocybe pediades</name>
    <dbReference type="NCBI Taxonomy" id="84607"/>
    <lineage>
        <taxon>Eukaryota</taxon>
        <taxon>Fungi</taxon>
        <taxon>Dikarya</taxon>
        <taxon>Basidiomycota</taxon>
        <taxon>Agaricomycotina</taxon>
        <taxon>Agaricomycetes</taxon>
        <taxon>Agaricomycetidae</taxon>
        <taxon>Agaricales</taxon>
        <taxon>Agaricineae</taxon>
        <taxon>Strophariaceae</taxon>
        <taxon>Agrocybe</taxon>
    </lineage>
</organism>
<evidence type="ECO:0000256" key="4">
    <source>
        <dbReference type="ARBA" id="ARBA00023269"/>
    </source>
</evidence>
<dbReference type="PROSITE" id="PS00959">
    <property type="entry name" value="HISTONE_H3_2"/>
    <property type="match status" value="1"/>
</dbReference>
<evidence type="ECO:0000256" key="1">
    <source>
        <dbReference type="ARBA" id="ARBA00004286"/>
    </source>
</evidence>
<evidence type="ECO:0000313" key="7">
    <source>
        <dbReference type="EMBL" id="KAF4616143.1"/>
    </source>
</evidence>
<sequence>MARSKPTARKSSGGKPPPSPMNPNKNSQRGYKTAVMSSLKGAVGYGSEPNKERTRKRQVAFKTGHPFNRHNKLDTKMCERKHRFRPGTVALPEIRRYQKPTELLIRKLPFQRLVREIAYDFEVDLRFQASAVMAL</sequence>
<keyword evidence="8" id="KW-1185">Reference proteome</keyword>
<reference evidence="7 8" key="1">
    <citation type="submission" date="2019-12" db="EMBL/GenBank/DDBJ databases">
        <authorList>
            <person name="Floudas D."/>
            <person name="Bentzer J."/>
            <person name="Ahren D."/>
            <person name="Johansson T."/>
            <person name="Persson P."/>
            <person name="Tunlid A."/>
        </authorList>
    </citation>
    <scope>NUCLEOTIDE SEQUENCE [LARGE SCALE GENOMIC DNA]</scope>
    <source>
        <strain evidence="7 8">CBS 102.39</strain>
    </source>
</reference>
<evidence type="ECO:0000256" key="5">
    <source>
        <dbReference type="SAM" id="MobiDB-lite"/>
    </source>
</evidence>
<comment type="similarity">
    <text evidence="2">Belongs to the histone H3 family.</text>
</comment>
<name>A0A8H4QSN8_9AGAR</name>
<dbReference type="InterPro" id="IPR000164">
    <property type="entry name" value="Histone_H3/CENP-A"/>
</dbReference>
<dbReference type="SUPFAM" id="SSF47113">
    <property type="entry name" value="Histone-fold"/>
    <property type="match status" value="1"/>
</dbReference>
<evidence type="ECO:0000259" key="6">
    <source>
        <dbReference type="Pfam" id="PF00125"/>
    </source>
</evidence>
<dbReference type="GO" id="GO:0003677">
    <property type="term" value="F:DNA binding"/>
    <property type="evidence" value="ECO:0007669"/>
    <property type="project" value="InterPro"/>
</dbReference>
<evidence type="ECO:0000313" key="8">
    <source>
        <dbReference type="Proteomes" id="UP000521872"/>
    </source>
</evidence>
<proteinExistence type="inferred from homology"/>
<comment type="subcellular location">
    <subcellularLocation>
        <location evidence="1">Chromosome</location>
    </subcellularLocation>
</comment>
<keyword evidence="4" id="KW-0544">Nucleosome core</keyword>
<dbReference type="InterPro" id="IPR007125">
    <property type="entry name" value="H2A/H2B/H3"/>
</dbReference>
<gene>
    <name evidence="7" type="ORF">D9613_011469</name>
</gene>